<dbReference type="SMART" id="SM00343">
    <property type="entry name" value="ZnF_C2HC"/>
    <property type="match status" value="1"/>
</dbReference>
<dbReference type="GO" id="GO:0015074">
    <property type="term" value="P:DNA integration"/>
    <property type="evidence" value="ECO:0007669"/>
    <property type="project" value="InterPro"/>
</dbReference>
<dbReference type="Pfam" id="PF17921">
    <property type="entry name" value="Integrase_H2C2"/>
    <property type="match status" value="4"/>
</dbReference>
<sequence length="4367" mass="500657">MEEDSSHHQASSEESVRPHQRHNNDDQDEGHGRPPPPQQQRNNNEDAQGPQPQPQQRQAHGEERPPPRRNDRNEEEIFGKLKFTMPKFQGEEDPDAYLSWVLKVDKIFRIHNFSEAKKVAMASLEFEGYANVWWEEVNKKREKEDLAPIDTWEEMQEVMHTRFVPTHHKRDLFNKLTQLKQSYKSVEEYYKEMHMTMMSANVDEREEQTMARFLNGLNIPVKRIVEFLPYKNMVELLHQATRAERQVREDLASAKTKTFFAARNAMNASSSIKNTSALASKDPPKQARSTIKTTSFKPEQSTMSSKASTGSSNITCFKCGAQGHKSFECKNTRVMITRDDGDVEYLSEGEYEALVQAATSHEDDALEDQEQVLCVHDASPSLVVTKVLTTHALPNEDQRCNIFQTRAGINGKSIKVIIDGGSCHNLASTELCTKLNLPLRKHPHPYHVQWLSDNGNVKIQHTVTISFKIGAYEDTVDCDVVPMTVCHMLLGRPWQYDKKANHDGYTNAYSFKVNDKTYILRPMTPSQVIADNAKALARAKEATITSELRGERVIHQKESERHKPYVSEMKSVLLATKSEMREVHHNPSTTLHYVLICKGPSEETNNLTNIPSSLLSLLKEFQDVFPDELPHGLPPLRGIEHRIDLIPGAPLPNRAAYRTNPEDTKEIQRQIQDLLAKGKNLEDHVQHVREVLCILRHEKLFANLPKCHFAQNKLVFLGFVVSANGIEVDSSKVEAIHNWPTPTNVGQVRSFHGLAGFYRRFVKDFSTIACPLNELTKKNVPFVWGKAQQKAFDELKKRLTEAPLLVLPDFAKTFEIECDASGLGIGGVLMQNGKPVAYYSEKLDGARLNYPIYDKELYALVRVLEVWQHYLWPREFIIHSDHESLKYLKSQHTLNKRHAKWVEFIESFPYVIKYKKGKDNVVADALSRKLTLLLTRLDFHCSIEKGIDDFYLHQGFLFKGNKLCVPMSSLRLLLLQESHGGGLMGHFGRDKTLSMLSTHYYWPRMKRDVERLCNRCTTCLQAKSTSNSYGLYTPLPTPYAPWSDISMDFVLGLPRTKYGHDSIFVVVDRFSKMAHFIPCSRTDDASHIASLFFREIVRLHGVPRSIVSDRDVKFMSYLWKTLMAKFNVKLLFSSSSHPQTDGQTEVVNRSLSTLLRVLVKKNLKAWEDCIPHAEFAYNRAKHSTTMRSPFMVVYGFEPPTAIDLLPLPLHEQVNMDIDKRAQYMKKLHEDTRATIEQQVLRQATRLNLKKKARIFNEGDLVWIHLRKDRFPQERNSKLKPRGDGPFKVLKRINDNAYVVDIPTSNPTQGRHYIKTDKPSSWSNDTSSSPSTTPRDTFRNINYDDGTPRIQAVHLTPSTIERRGAKGWRSPPQHREFQDVFPDELPHGLPPLRGIEHRIDLIPGAPLPNRAAYRTNPEDTKEIQRQIQDLLAKGYVRESLSPCAVPVILVPKPDETQRMCMDCRPINAITVRYRHPIPRLDDMLDELSGATIFSKIDLRSGYHQIRMAIGDEWKTAFKTKLGLYEWLVMPFGLSNAPSTFMRLMNHILRPLIGKSVVVYFDDILIYSKNLEDHVQHVREVLCILRHEKLFANLPKCHFAQNKLVFLGFVVSANGIEVDSSKIEAIHNWPTPTNVGQVRSFHGLAGFYRRFVKDFSTIACPLNELTKKNVPFVWGKAQQKAFDELKKRLTEAPLLALPDFAKTFEIECDASGLGIGGVLMQNGKPVAYYSEKLDGARLNYPIYDKELYALVRVLEVWQHYLWPKEFVIHSDHESLKYLKSQHNLNKRHAKWVEFIESFPYVIKYKKGKENVVADALSRKITLLLTRLEFHILGLEEIKELYPSDSFFGPIFAKCSVDRGFDDFYLHDGYLFKANKVCIPESSLRKLLLQESHGGGLMGHFGRDKTLSMLSTHYYWPRMKRDVERLCNRCTTCLQAKSTSNPHGLYIPLPIPYAPWSDISMDFVLGLPRTKHGHDSIFVVVDRFSKMAHFIPCHKSDDASHIASLFFREVVRLHGIPASIVSDRDVKFMSYLWKSLMAKFGVKLLFSSSSHPQTDGQTEVVNRSLSTLLRTLVKKNLKSWEDCLPHAEFAYNRAKHSTTLRSPFMIVYGFEPPTALDILPLPLHQRTNMDFDKRTTAMKKLHEETRATIQDHVLRQATRLNAKKKERVFEEGDLVWVHLRKERFPQERNSKLKPRGDGPFKVLKRINNNAYVIDIPTSKYLEFQDVFPDELPHGLPPLRGIEHRIDLIPGAPLPNRAAYRTNPEDTKEIQRQIQDLLAKGYVRESLSPCAVPVILVPKPDETQRMCMDCRPINAITVRYRHPIPRLDDMLDELSGATIFSKIDLRSGYHQIRMAIGDEWKTAFKTKLGLYEWLVMPFGLSNAPSTFMRLMNHILRPLIGKSVVVYFDDILVYSKNLEDHVQHVREVLCILRHEKLYANLPKCTFAQNKLVFLGFVVSANGIEVDSSKVEAIHNWPTPTNVGQVRSFHGLAGFYRRFVKDFSTIACPLNELTKKNVPFVWGKAQQKAFDELKKRLTEAPLLVLPDFAKTFEIECDASGLGIGGVLMQNGKPVAYYSEKLDGARLNYPIYDKELYALVRVLEVWQHYLWPREFIIHSDHESLKYLKSQHTLNKRHAKWVEFIESFPYVIKYKKGKDNVVADALSRKLTLLLTRLDFHVLGLDEIKEQYASDTFFGPIFAKCSIEKGIDDFYLHQGFLFKGNKLCVPMSSLRLLLLQESHGGGLMGHFGRDKTLSMLSTHYYWPRMKRDVERLCNRCTTCLQAKSTSNSYGLYTPLPIPYAPWSDISMDFVLGLPRTKYGHDSIFVVVDRFSKMAHFIPCSRTDDASHIASLFFREIVRLHGVPRSIDIARRTLFISLTYGIVSDRDVKFMSYLWKTLMAKFNVKLLFSSSSHPQTDGQTEVVNRSLSTLLRVLVKKNLKAWEDCIPHAEFAYNRAKHSTTSRSPFMVVYGFEPPTAIDLLPLPLHEQVNMDIDKRAQYMKKLHEDTRATIEQQVLRQATRLNLKKKARIFNEGDLVWIHLRKDRFPQERNSKLKPRGDGPFKVLKRINDNAYVIDIPTSKYLVSNTFNVSDLSPYHGDEENIDPCAVPVILVPKPDETQRMCMDCRPINAITVRYRHPIPRLDDMLDELSGATIFSKIDLRSGYHQIRMAIGDEWKTAFKTKLGLYEWLVMPFGLSNAPSTFMRLMNHILRPLIGKSVVVYFDDILIYSKNLEDHVQHVREVLCILRHEKLFANLPKCHFAQNKLVFLGFVVSANGIEVDSSKVEAIHNWPTPTNVGQVRSFHGLAGFYRRFVKDFSTIACPLNELTKKNVPFVWGKAQQKAFDELKKRLTEAPLLALPDFAKTFEIECDASGLGIGGVLMQNGKPVAYYSEKLDGARLNYPIYDKELYALVRVLEVWQHYLWPKEFVIHSDHESLKYLKSQHNLNKRHAKWVEFIESFPYVIKYKKGKENVVADALSRKITLLLTRLEFHILGLEEIKELYPSDVFFGPIFAKSNKICIPESSLRKLLLQESHGGGLMGHFGREKTYAMLSTHYYWPRMYRDVERLCRRCTTCLQAKEVVRLHGIPASIVSDRDVKFMSYLWKSLMAKFGVKLLFSSSSHPQTDGQTEVVNRSLSTLLRTLVKTNLKSWEDCLPHAEFAYNRAKHSTTSRSPFMIVYGFEPPTALDILPLPLHERTNMDFDKRTTAMKKLHEETRATIQEHVLRQATRLNAKKKERVFEEGDLVWIHLRKERFPQERNSKLKPRGDGPFKVLKRINNNAYVIDIPTSKYLVNSLLTTLDLGTPLDGLLPHADVLCVIRYKAHQDPGEDETPWPREGEEQQDLEMNMKPKPTSPEERQGREGRWPVQDPVRPDPRPDAPVTGPVNRAQTGPTPSYRTTTGPRTGLFAESRYCLANMYSDEEDTEEYTEHFEEDTSSSTADVEEHVELYTDYGSASIANMTDIEELYTDYGSASIANMDDIDELYIDTCSTSMDDMVEHHDEDDIDPTMHTADAPTYPYLANGATYEDRGPPRWHHHIIDIMDIIWSIKSAPNMSHHLGKARTVIDSHHLMIVVDHHHLMVYIDILPHMIFDDTTQDMVMRQEDESLDMKTFLIRRLLPLAPPPQWPLPRHMPMDSDATSASNKATFHGNVPISYVSAKKLYFDELNAQVSKMPPLEDDLGGDGVEHGEHGILPSPTEAHGVEMVEHGKFPSTKEAHGDEQVEPTPICLIDELVPTPCEHESHLAHLSESESELSDFHPICEFECFHLEDMSDTQSELREVDDRSMEDIAFANTLTSPSFVSSYVALGSTEDEFPLMEKMYMVHEDDDISPCLLQDGHVDHMDPPTSTTPTSHESAFKGNNIGVDDAMIPLVD</sequence>
<dbReference type="PANTHER" id="PTHR35046:SF9">
    <property type="entry name" value="RNA-DIRECTED DNA POLYMERASE"/>
    <property type="match status" value="1"/>
</dbReference>
<organism evidence="13 14">
    <name type="scientific">Lolium multiflorum</name>
    <name type="common">Italian ryegrass</name>
    <name type="synonym">Lolium perenne subsp. multiflorum</name>
    <dbReference type="NCBI Taxonomy" id="4521"/>
    <lineage>
        <taxon>Eukaryota</taxon>
        <taxon>Viridiplantae</taxon>
        <taxon>Streptophyta</taxon>
        <taxon>Embryophyta</taxon>
        <taxon>Tracheophyta</taxon>
        <taxon>Spermatophyta</taxon>
        <taxon>Magnoliopsida</taxon>
        <taxon>Liliopsida</taxon>
        <taxon>Poales</taxon>
        <taxon>Poaceae</taxon>
        <taxon>BOP clade</taxon>
        <taxon>Pooideae</taxon>
        <taxon>Poodae</taxon>
        <taxon>Poeae</taxon>
        <taxon>Poeae Chloroplast Group 2 (Poeae type)</taxon>
        <taxon>Loliodinae</taxon>
        <taxon>Loliinae</taxon>
        <taxon>Lolium</taxon>
    </lineage>
</organism>
<evidence type="ECO:0000259" key="11">
    <source>
        <dbReference type="PROSITE" id="PS50878"/>
    </source>
</evidence>
<dbReference type="InterPro" id="IPR043502">
    <property type="entry name" value="DNA/RNA_pol_sf"/>
</dbReference>
<dbReference type="GO" id="GO:0008270">
    <property type="term" value="F:zinc ion binding"/>
    <property type="evidence" value="ECO:0007669"/>
    <property type="project" value="UniProtKB-KW"/>
</dbReference>
<feature type="region of interest" description="Disordered" evidence="9">
    <location>
        <begin position="272"/>
        <end position="308"/>
    </location>
</feature>
<dbReference type="CDD" id="cd00303">
    <property type="entry name" value="retropepsin_like"/>
    <property type="match status" value="1"/>
</dbReference>
<evidence type="ECO:0000313" key="13">
    <source>
        <dbReference type="EMBL" id="KAK1595941.1"/>
    </source>
</evidence>
<dbReference type="EMBL" id="JAUUTY010000663">
    <property type="protein sequence ID" value="KAK1595941.1"/>
    <property type="molecule type" value="Genomic_DNA"/>
</dbReference>
<keyword evidence="4" id="KW-0540">Nuclease</keyword>
<keyword evidence="8" id="KW-0863">Zinc-finger</keyword>
<feature type="domain" description="Reverse transcriptase" evidence="11">
    <location>
        <begin position="1430"/>
        <end position="1609"/>
    </location>
</feature>
<dbReference type="CDD" id="cd01647">
    <property type="entry name" value="RT_LTR"/>
    <property type="match status" value="3"/>
</dbReference>
<feature type="compositionally biased region" description="Basic and acidic residues" evidence="9">
    <location>
        <begin position="1"/>
        <end position="32"/>
    </location>
</feature>
<feature type="region of interest" description="Disordered" evidence="9">
    <location>
        <begin position="3820"/>
        <end position="3897"/>
    </location>
</feature>
<evidence type="ECO:0000259" key="12">
    <source>
        <dbReference type="PROSITE" id="PS50994"/>
    </source>
</evidence>
<protein>
    <recommendedName>
        <fullName evidence="1">RNA-directed DNA polymerase</fullName>
        <ecNumber evidence="1">2.7.7.49</ecNumber>
    </recommendedName>
</protein>
<dbReference type="InterPro" id="IPR041373">
    <property type="entry name" value="RT_RNaseH"/>
</dbReference>
<dbReference type="InterPro" id="IPR021109">
    <property type="entry name" value="Peptidase_aspartic_dom_sf"/>
</dbReference>
<dbReference type="CDD" id="cd09274">
    <property type="entry name" value="RNase_HI_RT_Ty3"/>
    <property type="match status" value="4"/>
</dbReference>
<dbReference type="Gene3D" id="3.30.420.10">
    <property type="entry name" value="Ribonuclease H-like superfamily/Ribonuclease H"/>
    <property type="match status" value="4"/>
</dbReference>
<feature type="compositionally biased region" description="Basic and acidic residues" evidence="9">
    <location>
        <begin position="59"/>
        <end position="73"/>
    </location>
</feature>
<dbReference type="GO" id="GO:0004519">
    <property type="term" value="F:endonuclease activity"/>
    <property type="evidence" value="ECO:0007669"/>
    <property type="project" value="UniProtKB-KW"/>
</dbReference>
<evidence type="ECO:0000256" key="9">
    <source>
        <dbReference type="SAM" id="MobiDB-lite"/>
    </source>
</evidence>
<dbReference type="Gene3D" id="2.40.70.10">
    <property type="entry name" value="Acid Proteases"/>
    <property type="match status" value="1"/>
</dbReference>
<dbReference type="FunFam" id="1.10.340.70:FF:000001">
    <property type="entry name" value="Retrovirus-related Pol polyprotein from transposon gypsy-like Protein"/>
    <property type="match status" value="4"/>
</dbReference>
<feature type="compositionally biased region" description="Low complexity" evidence="9">
    <location>
        <begin position="48"/>
        <end position="58"/>
    </location>
</feature>
<dbReference type="GO" id="GO:0003964">
    <property type="term" value="F:RNA-directed DNA polymerase activity"/>
    <property type="evidence" value="ECO:0007669"/>
    <property type="project" value="UniProtKB-KW"/>
</dbReference>
<dbReference type="SUPFAM" id="SSF56672">
    <property type="entry name" value="DNA/RNA polymerases"/>
    <property type="match status" value="4"/>
</dbReference>
<dbReference type="FunFam" id="3.30.70.270:FF:000020">
    <property type="entry name" value="Transposon Tf2-6 polyprotein-like Protein"/>
    <property type="match status" value="4"/>
</dbReference>
<feature type="region of interest" description="Disordered" evidence="9">
    <location>
        <begin position="1301"/>
        <end position="1344"/>
    </location>
</feature>
<dbReference type="InterPro" id="IPR043128">
    <property type="entry name" value="Rev_trsase/Diguanyl_cyclase"/>
</dbReference>
<evidence type="ECO:0000256" key="1">
    <source>
        <dbReference type="ARBA" id="ARBA00012493"/>
    </source>
</evidence>
<feature type="region of interest" description="Disordered" evidence="9">
    <location>
        <begin position="1"/>
        <end position="73"/>
    </location>
</feature>
<feature type="domain" description="Integrase catalytic" evidence="12">
    <location>
        <begin position="2792"/>
        <end position="2967"/>
    </location>
</feature>
<evidence type="ECO:0000256" key="5">
    <source>
        <dbReference type="ARBA" id="ARBA00022759"/>
    </source>
</evidence>
<gene>
    <name evidence="13" type="ORF">QYE76_017394</name>
</gene>
<proteinExistence type="predicted"/>
<reference evidence="13" key="1">
    <citation type="submission" date="2023-07" db="EMBL/GenBank/DDBJ databases">
        <title>A chromosome-level genome assembly of Lolium multiflorum.</title>
        <authorList>
            <person name="Chen Y."/>
            <person name="Copetti D."/>
            <person name="Kolliker R."/>
            <person name="Studer B."/>
        </authorList>
    </citation>
    <scope>NUCLEOTIDE SEQUENCE</scope>
    <source>
        <strain evidence="13">02402/16</strain>
        <tissue evidence="13">Leaf</tissue>
    </source>
</reference>
<dbReference type="PANTHER" id="PTHR35046">
    <property type="entry name" value="ZINC KNUCKLE (CCHC-TYPE) FAMILY PROTEIN"/>
    <property type="match status" value="1"/>
</dbReference>
<feature type="compositionally biased region" description="Polar residues" evidence="9">
    <location>
        <begin position="287"/>
        <end position="300"/>
    </location>
</feature>
<feature type="compositionally biased region" description="Basic and acidic residues" evidence="9">
    <location>
        <begin position="3848"/>
        <end position="3858"/>
    </location>
</feature>
<comment type="caution">
    <text evidence="13">The sequence shown here is derived from an EMBL/GenBank/DDBJ whole genome shotgun (WGS) entry which is preliminary data.</text>
</comment>
<feature type="compositionally biased region" description="Basic and acidic residues" evidence="9">
    <location>
        <begin position="3820"/>
        <end position="3833"/>
    </location>
</feature>
<keyword evidence="6" id="KW-0378">Hydrolase</keyword>
<evidence type="ECO:0000256" key="7">
    <source>
        <dbReference type="ARBA" id="ARBA00022918"/>
    </source>
</evidence>
<dbReference type="PROSITE" id="PS50994">
    <property type="entry name" value="INTEGRASE"/>
    <property type="match status" value="4"/>
</dbReference>
<dbReference type="InterPro" id="IPR041588">
    <property type="entry name" value="Integrase_H2C2"/>
</dbReference>
<dbReference type="Gene3D" id="3.10.20.370">
    <property type="match status" value="4"/>
</dbReference>
<dbReference type="PROSITE" id="PS50878">
    <property type="entry name" value="RT_POL"/>
    <property type="match status" value="3"/>
</dbReference>
<keyword evidence="3" id="KW-0548">Nucleotidyltransferase</keyword>
<dbReference type="InterPro" id="IPR012337">
    <property type="entry name" value="RNaseH-like_sf"/>
</dbReference>
<accession>A0AAD8V8Q1</accession>
<feature type="compositionally biased region" description="Low complexity" evidence="9">
    <location>
        <begin position="1318"/>
        <end position="1333"/>
    </location>
</feature>
<dbReference type="FunFam" id="3.30.420.10:FF:000032">
    <property type="entry name" value="Retrovirus-related Pol polyprotein from transposon 297-like Protein"/>
    <property type="match status" value="4"/>
</dbReference>
<dbReference type="InterPro" id="IPR001584">
    <property type="entry name" value="Integrase_cat-core"/>
</dbReference>
<dbReference type="Proteomes" id="UP001231189">
    <property type="component" value="Unassembled WGS sequence"/>
</dbReference>
<keyword evidence="2" id="KW-0808">Transferase</keyword>
<dbReference type="Gene3D" id="1.10.340.70">
    <property type="match status" value="3"/>
</dbReference>
<dbReference type="Pfam" id="PF03732">
    <property type="entry name" value="Retrotrans_gag"/>
    <property type="match status" value="1"/>
</dbReference>
<evidence type="ECO:0000259" key="10">
    <source>
        <dbReference type="PROSITE" id="PS50158"/>
    </source>
</evidence>
<feature type="domain" description="CCHC-type" evidence="10">
    <location>
        <begin position="316"/>
        <end position="331"/>
    </location>
</feature>
<keyword evidence="7" id="KW-0695">RNA-directed DNA polymerase</keyword>
<dbReference type="GO" id="GO:0016787">
    <property type="term" value="F:hydrolase activity"/>
    <property type="evidence" value="ECO:0007669"/>
    <property type="project" value="UniProtKB-KW"/>
</dbReference>
<dbReference type="SUPFAM" id="SSF53098">
    <property type="entry name" value="Ribonuclease H-like"/>
    <property type="match status" value="4"/>
</dbReference>
<dbReference type="InterPro" id="IPR036397">
    <property type="entry name" value="RNaseH_sf"/>
</dbReference>
<evidence type="ECO:0000313" key="14">
    <source>
        <dbReference type="Proteomes" id="UP001231189"/>
    </source>
</evidence>
<dbReference type="Pfam" id="PF00078">
    <property type="entry name" value="RVT_1"/>
    <property type="match status" value="3"/>
</dbReference>
<evidence type="ECO:0000256" key="8">
    <source>
        <dbReference type="PROSITE-ProRule" id="PRU00047"/>
    </source>
</evidence>
<feature type="domain" description="Reverse transcriptase" evidence="11">
    <location>
        <begin position="2274"/>
        <end position="2453"/>
    </location>
</feature>
<evidence type="ECO:0000256" key="4">
    <source>
        <dbReference type="ARBA" id="ARBA00022722"/>
    </source>
</evidence>
<dbReference type="EC" id="2.7.7.49" evidence="1"/>
<evidence type="ECO:0000256" key="2">
    <source>
        <dbReference type="ARBA" id="ARBA00022679"/>
    </source>
</evidence>
<keyword evidence="8" id="KW-0479">Metal-binding</keyword>
<dbReference type="InterPro" id="IPR056924">
    <property type="entry name" value="SH3_Tf2-1"/>
</dbReference>
<dbReference type="Pfam" id="PF24626">
    <property type="entry name" value="SH3_Tf2-1"/>
    <property type="match status" value="4"/>
</dbReference>
<evidence type="ECO:0000256" key="3">
    <source>
        <dbReference type="ARBA" id="ARBA00022695"/>
    </source>
</evidence>
<dbReference type="Gene3D" id="3.30.70.270">
    <property type="match status" value="9"/>
</dbReference>
<feature type="domain" description="Integrase catalytic" evidence="12">
    <location>
        <begin position="1037"/>
        <end position="1197"/>
    </location>
</feature>
<evidence type="ECO:0000256" key="6">
    <source>
        <dbReference type="ARBA" id="ARBA00022801"/>
    </source>
</evidence>
<dbReference type="InterPro" id="IPR001878">
    <property type="entry name" value="Znf_CCHC"/>
</dbReference>
<keyword evidence="8" id="KW-0862">Zinc</keyword>
<dbReference type="GO" id="GO:0003676">
    <property type="term" value="F:nucleic acid binding"/>
    <property type="evidence" value="ECO:0007669"/>
    <property type="project" value="InterPro"/>
</dbReference>
<feature type="domain" description="Integrase catalytic" evidence="12">
    <location>
        <begin position="1948"/>
        <end position="2108"/>
    </location>
</feature>
<name>A0AAD8V8Q1_LOLMU</name>
<dbReference type="PROSITE" id="PS50158">
    <property type="entry name" value="ZF_CCHC"/>
    <property type="match status" value="1"/>
</dbReference>
<feature type="domain" description="Integrase catalytic" evidence="12">
    <location>
        <begin position="3573"/>
        <end position="3676"/>
    </location>
</feature>
<dbReference type="InterPro" id="IPR005162">
    <property type="entry name" value="Retrotrans_gag_dom"/>
</dbReference>
<dbReference type="InterPro" id="IPR000477">
    <property type="entry name" value="RT_dom"/>
</dbReference>
<dbReference type="Pfam" id="PF17917">
    <property type="entry name" value="RT_RNaseH"/>
    <property type="match status" value="4"/>
</dbReference>
<keyword evidence="5" id="KW-0255">Endonuclease</keyword>
<feature type="domain" description="Reverse transcriptase" evidence="11">
    <location>
        <begin position="3088"/>
        <end position="3267"/>
    </location>
</feature>
<dbReference type="Gene3D" id="3.10.10.10">
    <property type="entry name" value="HIV Type 1 Reverse Transcriptase, subunit A, domain 1"/>
    <property type="match status" value="2"/>
</dbReference>
<keyword evidence="14" id="KW-1185">Reference proteome</keyword>
<feature type="compositionally biased region" description="Polar residues" evidence="9">
    <location>
        <begin position="3881"/>
        <end position="3896"/>
    </location>
</feature>